<reference evidence="2" key="1">
    <citation type="submission" date="2021-01" db="EMBL/GenBank/DDBJ databases">
        <title>Whole genome shotgun sequence of Virgisporangium aliadipatigenens NBRC 105644.</title>
        <authorList>
            <person name="Komaki H."/>
            <person name="Tamura T."/>
        </authorList>
    </citation>
    <scope>NUCLEOTIDE SEQUENCE</scope>
    <source>
        <strain evidence="2">NBRC 105644</strain>
    </source>
</reference>
<comment type="caution">
    <text evidence="2">The sequence shown here is derived from an EMBL/GenBank/DDBJ whole genome shotgun (WGS) entry which is preliminary data.</text>
</comment>
<accession>A0A8J3YK76</accession>
<dbReference type="EMBL" id="BOPF01000012">
    <property type="protein sequence ID" value="GIJ46864.1"/>
    <property type="molecule type" value="Genomic_DNA"/>
</dbReference>
<keyword evidence="1" id="KW-0812">Transmembrane</keyword>
<gene>
    <name evidence="2" type="ORF">Val02_37500</name>
</gene>
<organism evidence="2 3">
    <name type="scientific">Virgisporangium aliadipatigenens</name>
    <dbReference type="NCBI Taxonomy" id="741659"/>
    <lineage>
        <taxon>Bacteria</taxon>
        <taxon>Bacillati</taxon>
        <taxon>Actinomycetota</taxon>
        <taxon>Actinomycetes</taxon>
        <taxon>Micromonosporales</taxon>
        <taxon>Micromonosporaceae</taxon>
        <taxon>Virgisporangium</taxon>
    </lineage>
</organism>
<sequence length="40" mass="4377">MGDLVARAIADGRRMRRRIRVARLVVLGAVLAALALFLCL</sequence>
<protein>
    <submittedName>
        <fullName evidence="2">Uncharacterized protein</fullName>
    </submittedName>
</protein>
<keyword evidence="1" id="KW-1133">Transmembrane helix</keyword>
<name>A0A8J3YK76_9ACTN</name>
<feature type="transmembrane region" description="Helical" evidence="1">
    <location>
        <begin position="21"/>
        <end position="38"/>
    </location>
</feature>
<keyword evidence="1" id="KW-0472">Membrane</keyword>
<keyword evidence="3" id="KW-1185">Reference proteome</keyword>
<evidence type="ECO:0000256" key="1">
    <source>
        <dbReference type="SAM" id="Phobius"/>
    </source>
</evidence>
<dbReference type="AlphaFoldDB" id="A0A8J3YK76"/>
<evidence type="ECO:0000313" key="2">
    <source>
        <dbReference type="EMBL" id="GIJ46864.1"/>
    </source>
</evidence>
<evidence type="ECO:0000313" key="3">
    <source>
        <dbReference type="Proteomes" id="UP000619260"/>
    </source>
</evidence>
<proteinExistence type="predicted"/>
<dbReference type="Proteomes" id="UP000619260">
    <property type="component" value="Unassembled WGS sequence"/>
</dbReference>